<name>A0A8H5B9R5_9AGAR</name>
<protein>
    <submittedName>
        <fullName evidence="2">Uncharacterized protein</fullName>
    </submittedName>
</protein>
<dbReference type="Proteomes" id="UP000567179">
    <property type="component" value="Unassembled WGS sequence"/>
</dbReference>
<evidence type="ECO:0000313" key="3">
    <source>
        <dbReference type="Proteomes" id="UP000567179"/>
    </source>
</evidence>
<evidence type="ECO:0000256" key="1">
    <source>
        <dbReference type="SAM" id="MobiDB-lite"/>
    </source>
</evidence>
<gene>
    <name evidence="2" type="ORF">D9619_011018</name>
</gene>
<organism evidence="2 3">
    <name type="scientific">Psilocybe cf. subviscida</name>
    <dbReference type="NCBI Taxonomy" id="2480587"/>
    <lineage>
        <taxon>Eukaryota</taxon>
        <taxon>Fungi</taxon>
        <taxon>Dikarya</taxon>
        <taxon>Basidiomycota</taxon>
        <taxon>Agaricomycotina</taxon>
        <taxon>Agaricomycetes</taxon>
        <taxon>Agaricomycetidae</taxon>
        <taxon>Agaricales</taxon>
        <taxon>Agaricineae</taxon>
        <taxon>Strophariaceae</taxon>
        <taxon>Psilocybe</taxon>
    </lineage>
</organism>
<feature type="region of interest" description="Disordered" evidence="1">
    <location>
        <begin position="26"/>
        <end position="102"/>
    </location>
</feature>
<proteinExistence type="predicted"/>
<accession>A0A8H5B9R5</accession>
<comment type="caution">
    <text evidence="2">The sequence shown here is derived from an EMBL/GenBank/DDBJ whole genome shotgun (WGS) entry which is preliminary data.</text>
</comment>
<dbReference type="EMBL" id="JAACJJ010000030">
    <property type="protein sequence ID" value="KAF5318473.1"/>
    <property type="molecule type" value="Genomic_DNA"/>
</dbReference>
<evidence type="ECO:0000313" key="2">
    <source>
        <dbReference type="EMBL" id="KAF5318473.1"/>
    </source>
</evidence>
<sequence length="102" mass="11401">MIKHKYQYDDADCSASDDCNHRFASKAHGAGVGDELSGVHKARLRQMRMQTQRGGRRREESDGGERDDDTKGDDGRSRGGDIGYRRRDRYDGEEGGCVFAST</sequence>
<feature type="compositionally biased region" description="Basic and acidic residues" evidence="1">
    <location>
        <begin position="57"/>
        <end position="92"/>
    </location>
</feature>
<dbReference type="AlphaFoldDB" id="A0A8H5B9R5"/>
<keyword evidence="3" id="KW-1185">Reference proteome</keyword>
<reference evidence="2 3" key="1">
    <citation type="journal article" date="2020" name="ISME J.">
        <title>Uncovering the hidden diversity of litter-decomposition mechanisms in mushroom-forming fungi.</title>
        <authorList>
            <person name="Floudas D."/>
            <person name="Bentzer J."/>
            <person name="Ahren D."/>
            <person name="Johansson T."/>
            <person name="Persson P."/>
            <person name="Tunlid A."/>
        </authorList>
    </citation>
    <scope>NUCLEOTIDE SEQUENCE [LARGE SCALE GENOMIC DNA]</scope>
    <source>
        <strain evidence="2 3">CBS 101986</strain>
    </source>
</reference>